<keyword evidence="6" id="KW-0418">Kinase</keyword>
<protein>
    <recommendedName>
        <fullName evidence="3">2-amino-4-hydroxy-6-hydroxymethyldihydropteridine diphosphokinase</fullName>
        <ecNumber evidence="3">2.7.6.3</ecNumber>
    </recommendedName>
</protein>
<dbReference type="InterPro" id="IPR006157">
    <property type="entry name" value="FolB_dom"/>
</dbReference>
<dbReference type="InterPro" id="IPR011005">
    <property type="entry name" value="Dihydropteroate_synth-like_sf"/>
</dbReference>
<dbReference type="GO" id="GO:0005740">
    <property type="term" value="C:mitochondrial envelope"/>
    <property type="evidence" value="ECO:0007669"/>
    <property type="project" value="TreeGrafter"/>
</dbReference>
<dbReference type="SUPFAM" id="SSF55083">
    <property type="entry name" value="6-hydroxymethyl-7,8-dihydropterin pyrophosphokinase, HPPK"/>
    <property type="match status" value="1"/>
</dbReference>
<dbReference type="GO" id="GO:0004150">
    <property type="term" value="F:dihydroneopterin aldolase activity"/>
    <property type="evidence" value="ECO:0007669"/>
    <property type="project" value="InterPro"/>
</dbReference>
<feature type="region of interest" description="Disordered" evidence="9">
    <location>
        <begin position="598"/>
        <end position="619"/>
    </location>
</feature>
<feature type="domain" description="Pterin-binding" evidence="10">
    <location>
        <begin position="524"/>
        <end position="876"/>
    </location>
</feature>
<dbReference type="Pfam" id="PF02152">
    <property type="entry name" value="FolB"/>
    <property type="match status" value="1"/>
</dbReference>
<evidence type="ECO:0000256" key="6">
    <source>
        <dbReference type="ARBA" id="ARBA00022777"/>
    </source>
</evidence>
<evidence type="ECO:0000256" key="9">
    <source>
        <dbReference type="SAM" id="MobiDB-lite"/>
    </source>
</evidence>
<dbReference type="InterPro" id="IPR043133">
    <property type="entry name" value="GTP-CH-I_C/QueF"/>
</dbReference>
<evidence type="ECO:0000313" key="12">
    <source>
        <dbReference type="Proteomes" id="UP000053593"/>
    </source>
</evidence>
<dbReference type="Pfam" id="PF01288">
    <property type="entry name" value="HPPK"/>
    <property type="match status" value="1"/>
</dbReference>
<dbReference type="EMBL" id="KN834805">
    <property type="protein sequence ID" value="KIK55562.1"/>
    <property type="molecule type" value="Genomic_DNA"/>
</dbReference>
<dbReference type="SUPFAM" id="SSF55620">
    <property type="entry name" value="Tetrahydrobiopterin biosynthesis enzymes-like"/>
    <property type="match status" value="2"/>
</dbReference>
<keyword evidence="7" id="KW-0067">ATP-binding</keyword>
<evidence type="ECO:0000256" key="8">
    <source>
        <dbReference type="ARBA" id="ARBA00022909"/>
    </source>
</evidence>
<dbReference type="PANTHER" id="PTHR20941:SF1">
    <property type="entry name" value="FOLIC ACID SYNTHESIS PROTEIN FOL1"/>
    <property type="match status" value="1"/>
</dbReference>
<keyword evidence="8" id="KW-0289">Folate biosynthesis</keyword>
<accession>A0A0D0CBY0</accession>
<dbReference type="GO" id="GO:0016301">
    <property type="term" value="F:kinase activity"/>
    <property type="evidence" value="ECO:0007669"/>
    <property type="project" value="UniProtKB-KW"/>
</dbReference>
<dbReference type="GO" id="GO:0046654">
    <property type="term" value="P:tetrahydrofolate biosynthetic process"/>
    <property type="evidence" value="ECO:0007669"/>
    <property type="project" value="UniProtKB-UniPathway"/>
</dbReference>
<evidence type="ECO:0000256" key="5">
    <source>
        <dbReference type="ARBA" id="ARBA00022741"/>
    </source>
</evidence>
<dbReference type="GO" id="GO:0004156">
    <property type="term" value="F:dihydropteroate synthase activity"/>
    <property type="evidence" value="ECO:0007669"/>
    <property type="project" value="TreeGrafter"/>
</dbReference>
<dbReference type="NCBIfam" id="TIGR01498">
    <property type="entry name" value="folK"/>
    <property type="match status" value="1"/>
</dbReference>
<dbReference type="CDD" id="cd00483">
    <property type="entry name" value="HPPK"/>
    <property type="match status" value="1"/>
</dbReference>
<dbReference type="SUPFAM" id="SSF51717">
    <property type="entry name" value="Dihydropteroate synthetase-like"/>
    <property type="match status" value="2"/>
</dbReference>
<evidence type="ECO:0000313" key="11">
    <source>
        <dbReference type="EMBL" id="KIK55562.1"/>
    </source>
</evidence>
<dbReference type="EC" id="2.7.6.3" evidence="3"/>
<comment type="similarity">
    <text evidence="2">In the N-terminal section; belongs to the DHNA family.</text>
</comment>
<keyword evidence="4" id="KW-0808">Transferase</keyword>
<dbReference type="Gene3D" id="3.30.1130.10">
    <property type="match status" value="2"/>
</dbReference>
<evidence type="ECO:0000259" key="10">
    <source>
        <dbReference type="PROSITE" id="PS50972"/>
    </source>
</evidence>
<dbReference type="Gene3D" id="3.20.20.20">
    <property type="entry name" value="Dihydropteroate synthase-like"/>
    <property type="match status" value="1"/>
</dbReference>
<dbReference type="InterPro" id="IPR045031">
    <property type="entry name" value="DHP_synth-like"/>
</dbReference>
<feature type="region of interest" description="Disordered" evidence="9">
    <location>
        <begin position="473"/>
        <end position="521"/>
    </location>
</feature>
<dbReference type="OrthoDB" id="615426at2759"/>
<dbReference type="InterPro" id="IPR000550">
    <property type="entry name" value="Hppk"/>
</dbReference>
<sequence length="883" mass="96547">MDLIRVNELLVTVLLHSGSRWPPKGSKPTAQPIHVSLAIPHDISSTAESDDLSKSINYSTLASTLRSSLSPNSNQEPAFESLEQVLLRSFDLLLLHGSNLPRAYLKIVQLKPPLHCKALAIEGEATRGTGLSWNLTTLQHRIEDLECQTIIGVNPAERLERQLIRINVSIAAPNPTLVSTSEDSLNFRALTRRLYQKVEETSYLTLEALTSFIALETLRHLSIDSPPDFDPKVTVRAAKPYALVFANSSEVEISRRSRDYPNQLSSPTKQPVDQPALTGIHSAAIALGSNIGDSFQNIEVALRLLEVPLEVITDRDIIPGDASLSVVDTSFLYESTPMYVTDQPSFINCACMIETNIIPTSLLVLLKKIEEIVGRQPSFRNGPRAIDLDIILYDQLVIDTRPINDRQTLDNLKGHLVVPHPRMAEREFVLRPLFDMIPNYVHPSLHKKIDTLLKELLFISSDPPMDRVIPFPRYPLPPTNPSSPSSPVSPGIDPVPPTLTHWKYPSPASKKATTPSKKLTQSKTRIMATLNATPDSFSDGSVHNTIPTALGYVREAARAMVDVMDVGGYSTRPGAAFVSVEEEIGRVVPVVRAMRSLGEDEDGEVGEGHGASGEEEELRARVRSMPISIDTFRPEVAEKAILAGANCINDVYAFTGPGSFPYPPAPHPPHPLPPGNSGDVDKDGQAPAAEYMREMKRIARKLGVPVVLMHSRGDAGMNKDYSEYDYVNGARNGWGLAGSGSAVLEGVRVELGRKVEEIVKGKGGVRRWYVIVDPGIGFSKTVEDNLTLLRCGGEVTDDVLIGVGTNRKRNPLAGYPQLVGTSRKSFLGAILQKERGKSTEGKDRTWATTAAVACAVQQGTLVVRAHDTDEMKDVVAVADALWR</sequence>
<name>A0A0D0CBY0_9AGAR</name>
<dbReference type="Gene3D" id="3.30.70.560">
    <property type="entry name" value="7,8-Dihydro-6-hydroxymethylpterin-pyrophosphokinase HPPK"/>
    <property type="match status" value="1"/>
</dbReference>
<feature type="compositionally biased region" description="Low complexity" evidence="9">
    <location>
        <begin position="482"/>
        <end position="492"/>
    </location>
</feature>
<dbReference type="AlphaFoldDB" id="A0A0D0CBY0"/>
<feature type="compositionally biased region" description="Polar residues" evidence="9">
    <location>
        <begin position="511"/>
        <end position="521"/>
    </location>
</feature>
<keyword evidence="12" id="KW-1185">Reference proteome</keyword>
<dbReference type="Pfam" id="PF00809">
    <property type="entry name" value="Pterin_bind"/>
    <property type="match status" value="3"/>
</dbReference>
<proteinExistence type="inferred from homology"/>
<dbReference type="GO" id="GO:0046656">
    <property type="term" value="P:folic acid biosynthetic process"/>
    <property type="evidence" value="ECO:0007669"/>
    <property type="project" value="UniProtKB-KW"/>
</dbReference>
<dbReference type="GO" id="GO:0005524">
    <property type="term" value="F:ATP binding"/>
    <property type="evidence" value="ECO:0007669"/>
    <property type="project" value="UniProtKB-KW"/>
</dbReference>
<feature type="region of interest" description="Disordered" evidence="9">
    <location>
        <begin position="662"/>
        <end position="682"/>
    </location>
</feature>
<dbReference type="PANTHER" id="PTHR20941">
    <property type="entry name" value="FOLATE SYNTHESIS PROTEINS"/>
    <property type="match status" value="1"/>
</dbReference>
<organism evidence="11 12">
    <name type="scientific">Collybiopsis luxurians FD-317 M1</name>
    <dbReference type="NCBI Taxonomy" id="944289"/>
    <lineage>
        <taxon>Eukaryota</taxon>
        <taxon>Fungi</taxon>
        <taxon>Dikarya</taxon>
        <taxon>Basidiomycota</taxon>
        <taxon>Agaricomycotina</taxon>
        <taxon>Agaricomycetes</taxon>
        <taxon>Agaricomycetidae</taxon>
        <taxon>Agaricales</taxon>
        <taxon>Marasmiineae</taxon>
        <taxon>Omphalotaceae</taxon>
        <taxon>Collybiopsis</taxon>
        <taxon>Collybiopsis luxurians</taxon>
    </lineage>
</organism>
<evidence type="ECO:0000256" key="7">
    <source>
        <dbReference type="ARBA" id="ARBA00022840"/>
    </source>
</evidence>
<feature type="compositionally biased region" description="Pro residues" evidence="9">
    <location>
        <begin position="662"/>
        <end position="674"/>
    </location>
</feature>
<dbReference type="UniPathway" id="UPA00077">
    <property type="reaction ID" value="UER00155"/>
</dbReference>
<dbReference type="GO" id="GO:0003848">
    <property type="term" value="F:2-amino-4-hydroxy-6-hydroxymethyldihydropteridine diphosphokinase activity"/>
    <property type="evidence" value="ECO:0007669"/>
    <property type="project" value="UniProtKB-EC"/>
</dbReference>
<evidence type="ECO:0000256" key="3">
    <source>
        <dbReference type="ARBA" id="ARBA00013253"/>
    </source>
</evidence>
<reference evidence="11 12" key="1">
    <citation type="submission" date="2014-04" db="EMBL/GenBank/DDBJ databases">
        <title>Evolutionary Origins and Diversification of the Mycorrhizal Mutualists.</title>
        <authorList>
            <consortium name="DOE Joint Genome Institute"/>
            <consortium name="Mycorrhizal Genomics Consortium"/>
            <person name="Kohler A."/>
            <person name="Kuo A."/>
            <person name="Nagy L.G."/>
            <person name="Floudas D."/>
            <person name="Copeland A."/>
            <person name="Barry K.W."/>
            <person name="Cichocki N."/>
            <person name="Veneault-Fourrey C."/>
            <person name="LaButti K."/>
            <person name="Lindquist E.A."/>
            <person name="Lipzen A."/>
            <person name="Lundell T."/>
            <person name="Morin E."/>
            <person name="Murat C."/>
            <person name="Riley R."/>
            <person name="Ohm R."/>
            <person name="Sun H."/>
            <person name="Tunlid A."/>
            <person name="Henrissat B."/>
            <person name="Grigoriev I.V."/>
            <person name="Hibbett D.S."/>
            <person name="Martin F."/>
        </authorList>
    </citation>
    <scope>NUCLEOTIDE SEQUENCE [LARGE SCALE GENOMIC DNA]</scope>
    <source>
        <strain evidence="11 12">FD-317 M1</strain>
    </source>
</reference>
<dbReference type="SMART" id="SM00905">
    <property type="entry name" value="FolB"/>
    <property type="match status" value="1"/>
</dbReference>
<evidence type="ECO:0000256" key="4">
    <source>
        <dbReference type="ARBA" id="ARBA00022679"/>
    </source>
</evidence>
<comment type="pathway">
    <text evidence="1">Cofactor biosynthesis; tetrahydrofolate biosynthesis; 2-amino-4-hydroxy-6-hydroxymethyl-7,8-dihydropteridine diphosphate from 7,8-dihydroneopterin triphosphate: step 4/4.</text>
</comment>
<evidence type="ECO:0000256" key="2">
    <source>
        <dbReference type="ARBA" id="ARBA00009640"/>
    </source>
</evidence>
<evidence type="ECO:0000256" key="1">
    <source>
        <dbReference type="ARBA" id="ARBA00005051"/>
    </source>
</evidence>
<dbReference type="InterPro" id="IPR000489">
    <property type="entry name" value="Pterin-binding_dom"/>
</dbReference>
<gene>
    <name evidence="11" type="ORF">GYMLUDRAFT_47784</name>
</gene>
<keyword evidence="5" id="KW-0547">Nucleotide-binding</keyword>
<dbReference type="PROSITE" id="PS00794">
    <property type="entry name" value="HPPK"/>
    <property type="match status" value="1"/>
</dbReference>
<dbReference type="InterPro" id="IPR035907">
    <property type="entry name" value="Hppk_sf"/>
</dbReference>
<dbReference type="Proteomes" id="UP000053593">
    <property type="component" value="Unassembled WGS sequence"/>
</dbReference>
<dbReference type="HOGENOM" id="CLU_008023_2_0_1"/>
<dbReference type="PROSITE" id="PS50972">
    <property type="entry name" value="PTERIN_BINDING"/>
    <property type="match status" value="1"/>
</dbReference>